<feature type="compositionally biased region" description="Polar residues" evidence="1">
    <location>
        <begin position="24"/>
        <end position="37"/>
    </location>
</feature>
<feature type="compositionally biased region" description="Low complexity" evidence="1">
    <location>
        <begin position="58"/>
        <end position="68"/>
    </location>
</feature>
<dbReference type="KEGG" id="ker:91107368"/>
<dbReference type="EMBL" id="CP144091">
    <property type="protein sequence ID" value="WWD10431.1"/>
    <property type="molecule type" value="Genomic_DNA"/>
</dbReference>
<keyword evidence="3" id="KW-1185">Reference proteome</keyword>
<dbReference type="RefSeq" id="XP_066088398.1">
    <property type="nucleotide sequence ID" value="XM_066232301.1"/>
</dbReference>
<dbReference type="AlphaFoldDB" id="A0AAX4KVU1"/>
<evidence type="ECO:0000256" key="1">
    <source>
        <dbReference type="SAM" id="MobiDB-lite"/>
    </source>
</evidence>
<feature type="compositionally biased region" description="Polar residues" evidence="1">
    <location>
        <begin position="85"/>
        <end position="103"/>
    </location>
</feature>
<dbReference type="Proteomes" id="UP001358614">
    <property type="component" value="Chromosome 3"/>
</dbReference>
<evidence type="ECO:0000313" key="2">
    <source>
        <dbReference type="EMBL" id="WWD10431.1"/>
    </source>
</evidence>
<reference evidence="2 3" key="1">
    <citation type="submission" date="2024-01" db="EMBL/GenBank/DDBJ databases">
        <title>Comparative genomics of Cryptococcus and Kwoniella reveals pathogenesis evolution and contrasting modes of karyotype evolution via chromosome fusion or intercentromeric recombination.</title>
        <authorList>
            <person name="Coelho M.A."/>
            <person name="David-Palma M."/>
            <person name="Shea T."/>
            <person name="Bowers K."/>
            <person name="McGinley-Smith S."/>
            <person name="Mohammad A.W."/>
            <person name="Gnirke A."/>
            <person name="Yurkov A.M."/>
            <person name="Nowrousian M."/>
            <person name="Sun S."/>
            <person name="Cuomo C.A."/>
            <person name="Heitman J."/>
        </authorList>
    </citation>
    <scope>NUCLEOTIDE SEQUENCE [LARGE SCALE GENOMIC DNA]</scope>
    <source>
        <strain evidence="2 3">PYCC6329</strain>
    </source>
</reference>
<accession>A0AAX4KVU1</accession>
<proteinExistence type="predicted"/>
<dbReference type="GeneID" id="91107368"/>
<protein>
    <submittedName>
        <fullName evidence="2">Uncharacterized protein</fullName>
    </submittedName>
</protein>
<organism evidence="2 3">
    <name type="scientific">Kwoniella europaea PYCC6329</name>
    <dbReference type="NCBI Taxonomy" id="1423913"/>
    <lineage>
        <taxon>Eukaryota</taxon>
        <taxon>Fungi</taxon>
        <taxon>Dikarya</taxon>
        <taxon>Basidiomycota</taxon>
        <taxon>Agaricomycotina</taxon>
        <taxon>Tremellomycetes</taxon>
        <taxon>Tremellales</taxon>
        <taxon>Cryptococcaceae</taxon>
        <taxon>Kwoniella</taxon>
    </lineage>
</organism>
<feature type="compositionally biased region" description="Basic and acidic residues" evidence="1">
    <location>
        <begin position="176"/>
        <end position="185"/>
    </location>
</feature>
<sequence length="185" mass="20347">MSDRDANQRYSQYYTSGAGDRSLGTFTEDQTANHQSGQGDGTGAEDITTFLEQYKNTNPSASSNAPFSAEHRRGEAGSDYDGSSVPHTDTGTRSIYNFPSGHQGQPYDYSDFATESGVRAGSVAAPPRDQEMHTNCGDAPRFYRETDDKPDITFTSRHDGEDHTSYLRGGLKRNRGGRDDGKKRR</sequence>
<name>A0AAX4KVU1_9TREE</name>
<evidence type="ECO:0000313" key="3">
    <source>
        <dbReference type="Proteomes" id="UP001358614"/>
    </source>
</evidence>
<gene>
    <name evidence="2" type="ORF">V865_008567</name>
</gene>
<feature type="compositionally biased region" description="Basic and acidic residues" evidence="1">
    <location>
        <begin position="141"/>
        <end position="165"/>
    </location>
</feature>
<feature type="region of interest" description="Disordered" evidence="1">
    <location>
        <begin position="1"/>
        <end position="185"/>
    </location>
</feature>